<dbReference type="GO" id="GO:0071266">
    <property type="term" value="P:'de novo' L-methionine biosynthetic process"/>
    <property type="evidence" value="ECO:0007669"/>
    <property type="project" value="InterPro"/>
</dbReference>
<evidence type="ECO:0000256" key="5">
    <source>
        <dbReference type="ARBA" id="ARBA00022898"/>
    </source>
</evidence>
<feature type="modified residue" description="N6-(pyridoxal phosphate)lysine" evidence="9">
    <location>
        <position position="207"/>
    </location>
</feature>
<dbReference type="PROSITE" id="PS00868">
    <property type="entry name" value="CYS_MET_METAB_PP"/>
    <property type="match status" value="1"/>
</dbReference>
<dbReference type="FunFam" id="3.40.640.10:FF:000046">
    <property type="entry name" value="Cystathionine gamma-lyase"/>
    <property type="match status" value="1"/>
</dbReference>
<accession>A0A0X8HT80</accession>
<dbReference type="EMBL" id="CP014245">
    <property type="protein sequence ID" value="AMD21027.1"/>
    <property type="molecule type" value="Genomic_DNA"/>
</dbReference>
<dbReference type="GO" id="GO:0005737">
    <property type="term" value="C:cytoplasm"/>
    <property type="evidence" value="ECO:0007669"/>
    <property type="project" value="TreeGrafter"/>
</dbReference>
<dbReference type="Gene3D" id="3.90.1150.10">
    <property type="entry name" value="Aspartate Aminotransferase, domain 1"/>
    <property type="match status" value="1"/>
</dbReference>
<keyword evidence="6" id="KW-0486">Methionine biosynthesis</keyword>
<evidence type="ECO:0000256" key="4">
    <source>
        <dbReference type="ARBA" id="ARBA00022605"/>
    </source>
</evidence>
<keyword evidence="4" id="KW-0028">Amino-acid biosynthesis</keyword>
<gene>
    <name evidence="11" type="ORF">AW171_hschr52960</name>
</gene>
<dbReference type="InterPro" id="IPR015422">
    <property type="entry name" value="PyrdxlP-dep_Trfase_small"/>
</dbReference>
<dbReference type="InterPro" id="IPR000277">
    <property type="entry name" value="Cys/Met-Metab_PyrdxlP-dep_enz"/>
</dbReference>
<dbReference type="SUPFAM" id="SSF53383">
    <property type="entry name" value="PLP-dependent transferases"/>
    <property type="match status" value="1"/>
</dbReference>
<dbReference type="RefSeq" id="XP_017988023.1">
    <property type="nucleotide sequence ID" value="XM_018132696.1"/>
</dbReference>
<protein>
    <recommendedName>
        <fullName evidence="3">cysteine-S-conjugate beta-lyase</fullName>
        <ecNumber evidence="3">4.4.1.13</ecNumber>
    </recommendedName>
    <alternativeName>
        <fullName evidence="8">Cysteine-S-conjugate beta-lyase</fullName>
    </alternativeName>
</protein>
<reference evidence="11 12" key="1">
    <citation type="submission" date="2016-01" db="EMBL/GenBank/DDBJ databases">
        <title>Genome sequence of the yeast Holleya sinecauda.</title>
        <authorList>
            <person name="Dietrich F.S."/>
        </authorList>
    </citation>
    <scope>NUCLEOTIDE SEQUENCE [LARGE SCALE GENOMIC DNA]</scope>
    <source>
        <strain evidence="11 12">ATCC 58844</strain>
    </source>
</reference>
<dbReference type="GO" id="GO:0019346">
    <property type="term" value="P:transsulfuration"/>
    <property type="evidence" value="ECO:0007669"/>
    <property type="project" value="InterPro"/>
</dbReference>
<dbReference type="PANTHER" id="PTHR11808:SF50">
    <property type="entry name" value="CYSTATHIONINE BETA-LYASE"/>
    <property type="match status" value="1"/>
</dbReference>
<sequence>MKGHSLETKLLCTGSPGDLHGASVPPLYQTTTFKVRSLDDAPDYDYTRSGNPTRTSLESQLGKLYDVDESQACAVSTGMSALDVILRTILNNRGEVPTVITGDDLYGGTQRLLSFLAKQNHARVIHVDTSDTGRFFDVYQMQRGVACVLLETPTNPLMKVADLPTLIQFVKERDDGCKVVVDNTMLSGVNCNPLLLGADYVYESATKYLNGHHDIMAGVIIAATASLAQEVKFVTNSIGAGLAPLDSWLLIRGLKTLSLRLKQQEYNAMVLAHWLQDICGFKPVGENRNLCTRYVGLKSHPQFQLHRTFSNGPGAVLSIETGDIRLSEKVVCYPQFKIWAVTVSFGCVNSLISMPCKMSHASIDPLLRKERQFPEDLIRLCCGIEDISDLQWDLLASFENAGIIELRDDGNTVVNRLNGHIAKNTVASNTRASVYDIYFNSKNTGCCNSPV</sequence>
<evidence type="ECO:0000313" key="12">
    <source>
        <dbReference type="Proteomes" id="UP000243052"/>
    </source>
</evidence>
<dbReference type="Pfam" id="PF01053">
    <property type="entry name" value="Cys_Met_Meta_PP"/>
    <property type="match status" value="1"/>
</dbReference>
<name>A0A0X8HT80_9SACH</name>
<dbReference type="EC" id="4.4.1.13" evidence="3"/>
<evidence type="ECO:0000256" key="10">
    <source>
        <dbReference type="RuleBase" id="RU362118"/>
    </source>
</evidence>
<dbReference type="STRING" id="45286.A0A0X8HT80"/>
<evidence type="ECO:0000256" key="6">
    <source>
        <dbReference type="ARBA" id="ARBA00023167"/>
    </source>
</evidence>
<dbReference type="GO" id="GO:0047804">
    <property type="term" value="F:cysteine-S-conjugate beta-lyase activity"/>
    <property type="evidence" value="ECO:0007669"/>
    <property type="project" value="UniProtKB-EC"/>
</dbReference>
<evidence type="ECO:0000256" key="3">
    <source>
        <dbReference type="ARBA" id="ARBA00012224"/>
    </source>
</evidence>
<dbReference type="InterPro" id="IPR015424">
    <property type="entry name" value="PyrdxlP-dep_Trfase"/>
</dbReference>
<evidence type="ECO:0000256" key="1">
    <source>
        <dbReference type="ARBA" id="ARBA00001933"/>
    </source>
</evidence>
<dbReference type="OrthoDB" id="2545919at2759"/>
<dbReference type="InterPro" id="IPR054542">
    <property type="entry name" value="Cys_met_metab_PP"/>
</dbReference>
<dbReference type="GeneID" id="28724303"/>
<evidence type="ECO:0000256" key="8">
    <source>
        <dbReference type="ARBA" id="ARBA00047213"/>
    </source>
</evidence>
<dbReference type="Gene3D" id="3.40.640.10">
    <property type="entry name" value="Type I PLP-dependent aspartate aminotransferase-like (Major domain)"/>
    <property type="match status" value="1"/>
</dbReference>
<keyword evidence="5 9" id="KW-0663">Pyridoxal phosphate</keyword>
<dbReference type="InterPro" id="IPR006238">
    <property type="entry name" value="Cys_b_lyase_euk"/>
</dbReference>
<dbReference type="PANTHER" id="PTHR11808">
    <property type="entry name" value="TRANS-SULFURATION ENZYME FAMILY MEMBER"/>
    <property type="match status" value="1"/>
</dbReference>
<keyword evidence="7" id="KW-0456">Lyase</keyword>
<evidence type="ECO:0000313" key="11">
    <source>
        <dbReference type="EMBL" id="AMD21027.1"/>
    </source>
</evidence>
<dbReference type="InterPro" id="IPR015421">
    <property type="entry name" value="PyrdxlP-dep_Trfase_major"/>
</dbReference>
<organism evidence="11 12">
    <name type="scientific">Eremothecium sinecaudum</name>
    <dbReference type="NCBI Taxonomy" id="45286"/>
    <lineage>
        <taxon>Eukaryota</taxon>
        <taxon>Fungi</taxon>
        <taxon>Dikarya</taxon>
        <taxon>Ascomycota</taxon>
        <taxon>Saccharomycotina</taxon>
        <taxon>Saccharomycetes</taxon>
        <taxon>Saccharomycetales</taxon>
        <taxon>Saccharomycetaceae</taxon>
        <taxon>Eremothecium</taxon>
    </lineage>
</organism>
<dbReference type="AlphaFoldDB" id="A0A0X8HT80"/>
<evidence type="ECO:0000256" key="9">
    <source>
        <dbReference type="PIRSR" id="PIRSR001434-2"/>
    </source>
</evidence>
<dbReference type="Proteomes" id="UP000243052">
    <property type="component" value="Chromosome v"/>
</dbReference>
<evidence type="ECO:0000256" key="7">
    <source>
        <dbReference type="ARBA" id="ARBA00023239"/>
    </source>
</evidence>
<evidence type="ECO:0000256" key="2">
    <source>
        <dbReference type="ARBA" id="ARBA00009077"/>
    </source>
</evidence>
<comment type="cofactor">
    <cofactor evidence="1 10">
        <name>pyridoxal 5'-phosphate</name>
        <dbReference type="ChEBI" id="CHEBI:597326"/>
    </cofactor>
</comment>
<dbReference type="PIRSF" id="PIRSF001434">
    <property type="entry name" value="CGS"/>
    <property type="match status" value="1"/>
</dbReference>
<dbReference type="GO" id="GO:0030170">
    <property type="term" value="F:pyridoxal phosphate binding"/>
    <property type="evidence" value="ECO:0007669"/>
    <property type="project" value="InterPro"/>
</dbReference>
<dbReference type="NCBIfam" id="TIGR01329">
    <property type="entry name" value="cysta_beta_ly_E"/>
    <property type="match status" value="1"/>
</dbReference>
<proteinExistence type="inferred from homology"/>
<keyword evidence="12" id="KW-1185">Reference proteome</keyword>
<comment type="similarity">
    <text evidence="2 10">Belongs to the trans-sulfuration enzymes family.</text>
</comment>